<evidence type="ECO:0000313" key="3">
    <source>
        <dbReference type="Proteomes" id="UP000537131"/>
    </source>
</evidence>
<evidence type="ECO:0000313" key="2">
    <source>
        <dbReference type="EMBL" id="NMM64789.1"/>
    </source>
</evidence>
<dbReference type="EMBL" id="JABBNI010000047">
    <property type="protein sequence ID" value="NMM64789.1"/>
    <property type="molecule type" value="Genomic_DNA"/>
</dbReference>
<proteinExistence type="predicted"/>
<dbReference type="RefSeq" id="WP_169299366.1">
    <property type="nucleotide sequence ID" value="NZ_JABBNI010000047.1"/>
</dbReference>
<dbReference type="PROSITE" id="PS51819">
    <property type="entry name" value="VOC"/>
    <property type="match status" value="1"/>
</dbReference>
<reference evidence="2 3" key="1">
    <citation type="submission" date="2020-04" db="EMBL/GenBank/DDBJ databases">
        <authorList>
            <person name="Doyle D.A."/>
        </authorList>
    </citation>
    <scope>NUCLEOTIDE SEQUENCE [LARGE SCALE GENOMIC DNA]</scope>
    <source>
        <strain evidence="2 3">P21</strain>
    </source>
</reference>
<comment type="caution">
    <text evidence="2">The sequence shown here is derived from an EMBL/GenBank/DDBJ whole genome shotgun (WGS) entry which is preliminary data.</text>
</comment>
<dbReference type="PANTHER" id="PTHR21366">
    <property type="entry name" value="GLYOXALASE FAMILY PROTEIN"/>
    <property type="match status" value="1"/>
</dbReference>
<name>A0A7Y0EJU8_9CLOT</name>
<feature type="domain" description="VOC" evidence="1">
    <location>
        <begin position="5"/>
        <end position="132"/>
    </location>
</feature>
<dbReference type="InterPro" id="IPR029068">
    <property type="entry name" value="Glyas_Bleomycin-R_OHBP_Dase"/>
</dbReference>
<protein>
    <submittedName>
        <fullName evidence="2">VOC family protein</fullName>
    </submittedName>
</protein>
<dbReference type="Pfam" id="PF00903">
    <property type="entry name" value="Glyoxalase"/>
    <property type="match status" value="1"/>
</dbReference>
<dbReference type="InterPro" id="IPR050383">
    <property type="entry name" value="GlyoxalaseI/FosfomycinResist"/>
</dbReference>
<reference evidence="2 3" key="2">
    <citation type="submission" date="2020-06" db="EMBL/GenBank/DDBJ databases">
        <title>Complete Genome Sequence of Clostridium muelleri sp. nov. P21T, an Acid-Alcohol Producing Acetogen Isolated from Old Hay.</title>
        <authorList>
            <person name="Duncan K.E."/>
            <person name="Tanner R.S."/>
        </authorList>
    </citation>
    <scope>NUCLEOTIDE SEQUENCE [LARGE SCALE GENOMIC DNA]</scope>
    <source>
        <strain evidence="2 3">P21</strain>
    </source>
</reference>
<dbReference type="InterPro" id="IPR037523">
    <property type="entry name" value="VOC_core"/>
</dbReference>
<evidence type="ECO:0000259" key="1">
    <source>
        <dbReference type="PROSITE" id="PS51819"/>
    </source>
</evidence>
<dbReference type="CDD" id="cd06587">
    <property type="entry name" value="VOC"/>
    <property type="match status" value="1"/>
</dbReference>
<dbReference type="AlphaFoldDB" id="A0A7Y0EJU8"/>
<gene>
    <name evidence="2" type="ORF">HBE96_19465</name>
</gene>
<accession>A0A7Y0EJU8</accession>
<dbReference type="Gene3D" id="3.10.180.10">
    <property type="entry name" value="2,3-Dihydroxybiphenyl 1,2-Dioxygenase, domain 1"/>
    <property type="match status" value="1"/>
</dbReference>
<keyword evidence="3" id="KW-1185">Reference proteome</keyword>
<organism evidence="2 3">
    <name type="scientific">Clostridium muellerianum</name>
    <dbReference type="NCBI Taxonomy" id="2716538"/>
    <lineage>
        <taxon>Bacteria</taxon>
        <taxon>Bacillati</taxon>
        <taxon>Bacillota</taxon>
        <taxon>Clostridia</taxon>
        <taxon>Eubacteriales</taxon>
        <taxon>Clostridiaceae</taxon>
        <taxon>Clostridium</taxon>
    </lineage>
</organism>
<sequence>MSMKMIQHVCIQTEKYEESLKFYTEILGFELVKETPNFHKRDFNTWLKLGTFMIELQTAKQGDNLKSWSSLNEGIVHMCFLVDNVKEEFNRIKKLGYTNFKIKNGEEIYKVEDGYLFKIKAPEGTEIEIRDVLI</sequence>
<dbReference type="InterPro" id="IPR004360">
    <property type="entry name" value="Glyas_Fos-R_dOase_dom"/>
</dbReference>
<dbReference type="SUPFAM" id="SSF54593">
    <property type="entry name" value="Glyoxalase/Bleomycin resistance protein/Dihydroxybiphenyl dioxygenase"/>
    <property type="match status" value="1"/>
</dbReference>
<dbReference type="Proteomes" id="UP000537131">
    <property type="component" value="Unassembled WGS sequence"/>
</dbReference>